<evidence type="ECO:0000313" key="2">
    <source>
        <dbReference type="EMBL" id="MFD2610432.1"/>
    </source>
</evidence>
<dbReference type="Pfam" id="PF13023">
    <property type="entry name" value="HD_3"/>
    <property type="match status" value="1"/>
</dbReference>
<gene>
    <name evidence="2" type="ORF">ACFSR9_13440</name>
</gene>
<organism evidence="2 3">
    <name type="scientific">Deinococcus taklimakanensis</name>
    <dbReference type="NCBI Taxonomy" id="536443"/>
    <lineage>
        <taxon>Bacteria</taxon>
        <taxon>Thermotogati</taxon>
        <taxon>Deinococcota</taxon>
        <taxon>Deinococci</taxon>
        <taxon>Deinococcales</taxon>
        <taxon>Deinococcaceae</taxon>
        <taxon>Deinococcus</taxon>
    </lineage>
</organism>
<evidence type="ECO:0000259" key="1">
    <source>
        <dbReference type="Pfam" id="PF13023"/>
    </source>
</evidence>
<sequence>MRQEFEARTTPEARFARALDALQPMLLTWGAGGPGLRGPAPGTDTVSNCARTCLGAILRGAHGKNTVLRRWTGIRRLSGCSGIRLKPYQAH</sequence>
<keyword evidence="3" id="KW-1185">Reference proteome</keyword>
<reference evidence="3" key="1">
    <citation type="journal article" date="2019" name="Int. J. Syst. Evol. Microbiol.">
        <title>The Global Catalogue of Microorganisms (GCM) 10K type strain sequencing project: providing services to taxonomists for standard genome sequencing and annotation.</title>
        <authorList>
            <consortium name="The Broad Institute Genomics Platform"/>
            <consortium name="The Broad Institute Genome Sequencing Center for Infectious Disease"/>
            <person name="Wu L."/>
            <person name="Ma J."/>
        </authorList>
    </citation>
    <scope>NUCLEOTIDE SEQUENCE [LARGE SCALE GENOMIC DNA]</scope>
    <source>
        <strain evidence="3">KCTC 33842</strain>
    </source>
</reference>
<proteinExistence type="predicted"/>
<comment type="caution">
    <text evidence="2">The sequence shown here is derived from an EMBL/GenBank/DDBJ whole genome shotgun (WGS) entry which is preliminary data.</text>
</comment>
<evidence type="ECO:0000313" key="3">
    <source>
        <dbReference type="Proteomes" id="UP001597475"/>
    </source>
</evidence>
<feature type="domain" description="HD" evidence="1">
    <location>
        <begin position="3"/>
        <end position="31"/>
    </location>
</feature>
<name>A0ABW5P846_9DEIO</name>
<dbReference type="RefSeq" id="WP_386846619.1">
    <property type="nucleotide sequence ID" value="NZ_JBHUMK010000063.1"/>
</dbReference>
<protein>
    <submittedName>
        <fullName evidence="2">HD domain-containing protein</fullName>
    </submittedName>
</protein>
<dbReference type="Proteomes" id="UP001597475">
    <property type="component" value="Unassembled WGS sequence"/>
</dbReference>
<dbReference type="EMBL" id="JBHUMK010000063">
    <property type="protein sequence ID" value="MFD2610432.1"/>
    <property type="molecule type" value="Genomic_DNA"/>
</dbReference>
<dbReference type="InterPro" id="IPR006674">
    <property type="entry name" value="HD_domain"/>
</dbReference>
<accession>A0ABW5P846</accession>